<name>A0A5J4R3H1_9ZZZZ</name>
<evidence type="ECO:0000256" key="1">
    <source>
        <dbReference type="ARBA" id="ARBA00022722"/>
    </source>
</evidence>
<dbReference type="GO" id="GO:0004519">
    <property type="term" value="F:endonuclease activity"/>
    <property type="evidence" value="ECO:0007669"/>
    <property type="project" value="UniProtKB-KW"/>
</dbReference>
<dbReference type="Gene3D" id="3.40.960.10">
    <property type="entry name" value="VSR Endonuclease"/>
    <property type="match status" value="1"/>
</dbReference>
<keyword evidence="4 6" id="KW-0378">Hydrolase</keyword>
<sequence>MPDIFSSEKRSDIMSRISGKETKPEILVRKFLFANGFRFRKNVKDLSGKPDIVLPKYKTVIFIHGCFWHGHTCKRGALPTTNIEFWKTKIGGNIERGKRDILELEKQGWNVIVIWQCEIKNIELQNERLVKLLSEIKPIQ</sequence>
<keyword evidence="3" id="KW-0227">DNA damage</keyword>
<dbReference type="InterPro" id="IPR004603">
    <property type="entry name" value="DNA_mismatch_endonuc_vsr"/>
</dbReference>
<dbReference type="EMBL" id="SNRY01002022">
    <property type="protein sequence ID" value="KAA6327263.1"/>
    <property type="molecule type" value="Genomic_DNA"/>
</dbReference>
<dbReference type="PIRSF" id="PIRSF018267">
    <property type="entry name" value="VSR_endonuc"/>
    <property type="match status" value="1"/>
</dbReference>
<dbReference type="CDD" id="cd00221">
    <property type="entry name" value="Vsr"/>
    <property type="match status" value="1"/>
</dbReference>
<dbReference type="Pfam" id="PF03852">
    <property type="entry name" value="Vsr"/>
    <property type="match status" value="1"/>
</dbReference>
<keyword evidence="2" id="KW-0255">Endonuclease</keyword>
<evidence type="ECO:0000256" key="2">
    <source>
        <dbReference type="ARBA" id="ARBA00022759"/>
    </source>
</evidence>
<proteinExistence type="predicted"/>
<dbReference type="GO" id="GO:0006298">
    <property type="term" value="P:mismatch repair"/>
    <property type="evidence" value="ECO:0007669"/>
    <property type="project" value="InterPro"/>
</dbReference>
<comment type="caution">
    <text evidence="6">The sequence shown here is derived from an EMBL/GenBank/DDBJ whole genome shotgun (WGS) entry which is preliminary data.</text>
</comment>
<dbReference type="NCBIfam" id="TIGR00632">
    <property type="entry name" value="vsr"/>
    <property type="match status" value="1"/>
</dbReference>
<reference evidence="6" key="1">
    <citation type="submission" date="2019-03" db="EMBL/GenBank/DDBJ databases">
        <title>Single cell metagenomics reveals metabolic interactions within the superorganism composed of flagellate Streblomastix strix and complex community of Bacteroidetes bacteria on its surface.</title>
        <authorList>
            <person name="Treitli S.C."/>
            <person name="Kolisko M."/>
            <person name="Husnik F."/>
            <person name="Keeling P."/>
            <person name="Hampl V."/>
        </authorList>
    </citation>
    <scope>NUCLEOTIDE SEQUENCE</scope>
    <source>
        <strain evidence="6">STM</strain>
    </source>
</reference>
<dbReference type="AlphaFoldDB" id="A0A5J4R3H1"/>
<accession>A0A5J4R3H1</accession>
<dbReference type="EC" id="3.1.-.-" evidence="6"/>
<dbReference type="SUPFAM" id="SSF52980">
    <property type="entry name" value="Restriction endonuclease-like"/>
    <property type="match status" value="1"/>
</dbReference>
<protein>
    <submittedName>
        <fullName evidence="6">Very short patch repair protein</fullName>
        <ecNumber evidence="6">3.1.-.-</ecNumber>
    </submittedName>
</protein>
<gene>
    <name evidence="6" type="ORF">EZS27_023736</name>
</gene>
<evidence type="ECO:0000256" key="3">
    <source>
        <dbReference type="ARBA" id="ARBA00022763"/>
    </source>
</evidence>
<keyword evidence="1" id="KW-0540">Nuclease</keyword>
<keyword evidence="5" id="KW-0234">DNA repair</keyword>
<organism evidence="6">
    <name type="scientific">termite gut metagenome</name>
    <dbReference type="NCBI Taxonomy" id="433724"/>
    <lineage>
        <taxon>unclassified sequences</taxon>
        <taxon>metagenomes</taxon>
        <taxon>organismal metagenomes</taxon>
    </lineage>
</organism>
<evidence type="ECO:0000256" key="4">
    <source>
        <dbReference type="ARBA" id="ARBA00022801"/>
    </source>
</evidence>
<dbReference type="InterPro" id="IPR011335">
    <property type="entry name" value="Restrct_endonuc-II-like"/>
</dbReference>
<evidence type="ECO:0000313" key="6">
    <source>
        <dbReference type="EMBL" id="KAA6327263.1"/>
    </source>
</evidence>
<dbReference type="GO" id="GO:0016787">
    <property type="term" value="F:hydrolase activity"/>
    <property type="evidence" value="ECO:0007669"/>
    <property type="project" value="UniProtKB-KW"/>
</dbReference>
<evidence type="ECO:0000256" key="5">
    <source>
        <dbReference type="ARBA" id="ARBA00023204"/>
    </source>
</evidence>